<reference evidence="2" key="1">
    <citation type="journal article" date="2023" name="Mol. Phylogenet. Evol.">
        <title>Genome-scale phylogeny and comparative genomics of the fungal order Sordariales.</title>
        <authorList>
            <person name="Hensen N."/>
            <person name="Bonometti L."/>
            <person name="Westerberg I."/>
            <person name="Brannstrom I.O."/>
            <person name="Guillou S."/>
            <person name="Cros-Aarteil S."/>
            <person name="Calhoun S."/>
            <person name="Haridas S."/>
            <person name="Kuo A."/>
            <person name="Mondo S."/>
            <person name="Pangilinan J."/>
            <person name="Riley R."/>
            <person name="LaButti K."/>
            <person name="Andreopoulos B."/>
            <person name="Lipzen A."/>
            <person name="Chen C."/>
            <person name="Yan M."/>
            <person name="Daum C."/>
            <person name="Ng V."/>
            <person name="Clum A."/>
            <person name="Steindorff A."/>
            <person name="Ohm R.A."/>
            <person name="Martin F."/>
            <person name="Silar P."/>
            <person name="Natvig D.O."/>
            <person name="Lalanne C."/>
            <person name="Gautier V."/>
            <person name="Ament-Velasquez S.L."/>
            <person name="Kruys A."/>
            <person name="Hutchinson M.I."/>
            <person name="Powell A.J."/>
            <person name="Barry K."/>
            <person name="Miller A.N."/>
            <person name="Grigoriev I.V."/>
            <person name="Debuchy R."/>
            <person name="Gladieux P."/>
            <person name="Hiltunen Thoren M."/>
            <person name="Johannesson H."/>
        </authorList>
    </citation>
    <scope>NUCLEOTIDE SEQUENCE</scope>
    <source>
        <strain evidence="2">CBS 560.94</strain>
    </source>
</reference>
<dbReference type="Proteomes" id="UP001278500">
    <property type="component" value="Unassembled WGS sequence"/>
</dbReference>
<dbReference type="EMBL" id="JAUEPP010000001">
    <property type="protein sequence ID" value="KAK3356074.1"/>
    <property type="molecule type" value="Genomic_DNA"/>
</dbReference>
<evidence type="ECO:0000256" key="1">
    <source>
        <dbReference type="SAM" id="MobiDB-lite"/>
    </source>
</evidence>
<reference evidence="2" key="2">
    <citation type="submission" date="2023-06" db="EMBL/GenBank/DDBJ databases">
        <authorList>
            <consortium name="Lawrence Berkeley National Laboratory"/>
            <person name="Haridas S."/>
            <person name="Hensen N."/>
            <person name="Bonometti L."/>
            <person name="Westerberg I."/>
            <person name="Brannstrom I.O."/>
            <person name="Guillou S."/>
            <person name="Cros-Aarteil S."/>
            <person name="Calhoun S."/>
            <person name="Kuo A."/>
            <person name="Mondo S."/>
            <person name="Pangilinan J."/>
            <person name="Riley R."/>
            <person name="Labutti K."/>
            <person name="Andreopoulos B."/>
            <person name="Lipzen A."/>
            <person name="Chen C."/>
            <person name="Yanf M."/>
            <person name="Daum C."/>
            <person name="Ng V."/>
            <person name="Clum A."/>
            <person name="Steindorff A."/>
            <person name="Ohm R."/>
            <person name="Martin F."/>
            <person name="Silar P."/>
            <person name="Natvig D."/>
            <person name="Lalanne C."/>
            <person name="Gautier V."/>
            <person name="Ament-Velasquez S.L."/>
            <person name="Kruys A."/>
            <person name="Hutchinson M.I."/>
            <person name="Powell A.J."/>
            <person name="Barry K."/>
            <person name="Miller A.N."/>
            <person name="Grigoriev I.V."/>
            <person name="Debuchy R."/>
            <person name="Gladieux P."/>
            <person name="Thoren M.H."/>
            <person name="Johannesson H."/>
        </authorList>
    </citation>
    <scope>NUCLEOTIDE SEQUENCE</scope>
    <source>
        <strain evidence="2">CBS 560.94</strain>
    </source>
</reference>
<dbReference type="AlphaFoldDB" id="A0AAE0MX06"/>
<keyword evidence="3" id="KW-1185">Reference proteome</keyword>
<proteinExistence type="predicted"/>
<organism evidence="2 3">
    <name type="scientific">Neurospora tetraspora</name>
    <dbReference type="NCBI Taxonomy" id="94610"/>
    <lineage>
        <taxon>Eukaryota</taxon>
        <taxon>Fungi</taxon>
        <taxon>Dikarya</taxon>
        <taxon>Ascomycota</taxon>
        <taxon>Pezizomycotina</taxon>
        <taxon>Sordariomycetes</taxon>
        <taxon>Sordariomycetidae</taxon>
        <taxon>Sordariales</taxon>
        <taxon>Sordariaceae</taxon>
        <taxon>Neurospora</taxon>
    </lineage>
</organism>
<evidence type="ECO:0000313" key="2">
    <source>
        <dbReference type="EMBL" id="KAK3356074.1"/>
    </source>
</evidence>
<name>A0AAE0MX06_9PEZI</name>
<feature type="compositionally biased region" description="Low complexity" evidence="1">
    <location>
        <begin position="278"/>
        <end position="293"/>
    </location>
</feature>
<feature type="compositionally biased region" description="Polar residues" evidence="1">
    <location>
        <begin position="244"/>
        <end position="254"/>
    </location>
</feature>
<comment type="caution">
    <text evidence="2">The sequence shown here is derived from an EMBL/GenBank/DDBJ whole genome shotgun (WGS) entry which is preliminary data.</text>
</comment>
<accession>A0AAE0MX06</accession>
<feature type="compositionally biased region" description="Polar residues" evidence="1">
    <location>
        <begin position="261"/>
        <end position="274"/>
    </location>
</feature>
<dbReference type="RefSeq" id="XP_062687451.1">
    <property type="nucleotide sequence ID" value="XM_062828021.1"/>
</dbReference>
<dbReference type="GeneID" id="87865175"/>
<gene>
    <name evidence="2" type="ORF">B0H65DRAFT_505872</name>
</gene>
<sequence>MNPIINIAASFLWHLGSHAYRLSLPTIADIILLGDASFAALALMNNHSKRVTTTDKIPEAMQSIDTTLPGDVADQTTRGSEATCACEAAEEATTNLFINPAIIISVTGATITKFTKDIDSPLPGNDTREEASNIDIVDSAPMILQDLDSINPEIEAHVYTYALPVMDILEVNLSTVDDLDDSAASASSSHYNDFERFLDDDRMMWIPRPAKRMFGKKAVVGQYANAARPTHVRGGADGKHVPSHVTQSDDSTVQRTRKVSTETNSSSATTQIVSTEIADTAPDAPDTADTSPDNVDTESDERSALPAIPEIILTPPTEIADEDADHIRSSLAAEPNSRIPTRASLPAYNHTYDYASQNLTGEDLKDLDFVTILTDPISGNQYAMLTCGYWYWLEDDDNVRQMVEDEYEIFLNWIDAESNGLDDVAEEEEEEDWAELLRWKKRYELGRGWGVVKSFNHPDFTDRKYALGNDDKWYFEYKGKYRQLMEDELDLLNRRREEEGSTLGEAIEEVEKPVRVSKWGLPDICEEDDEDEC</sequence>
<protein>
    <submittedName>
        <fullName evidence="2">Uncharacterized protein</fullName>
    </submittedName>
</protein>
<feature type="region of interest" description="Disordered" evidence="1">
    <location>
        <begin position="229"/>
        <end position="304"/>
    </location>
</feature>
<evidence type="ECO:0000313" key="3">
    <source>
        <dbReference type="Proteomes" id="UP001278500"/>
    </source>
</evidence>